<accession>A0A3M7R656</accession>
<evidence type="ECO:0000313" key="1">
    <source>
        <dbReference type="EMBL" id="RNA18881.1"/>
    </source>
</evidence>
<name>A0A3M7R656_BRAPC</name>
<keyword evidence="2" id="KW-1185">Reference proteome</keyword>
<gene>
    <name evidence="1" type="ORF">BpHYR1_041872</name>
</gene>
<proteinExistence type="predicted"/>
<evidence type="ECO:0000313" key="2">
    <source>
        <dbReference type="Proteomes" id="UP000276133"/>
    </source>
</evidence>
<feature type="non-terminal residue" evidence="1">
    <location>
        <position position="1"/>
    </location>
</feature>
<comment type="caution">
    <text evidence="1">The sequence shown here is derived from an EMBL/GenBank/DDBJ whole genome shotgun (WGS) entry which is preliminary data.</text>
</comment>
<reference evidence="1 2" key="1">
    <citation type="journal article" date="2018" name="Sci. Rep.">
        <title>Genomic signatures of local adaptation to the degree of environmental predictability in rotifers.</title>
        <authorList>
            <person name="Franch-Gras L."/>
            <person name="Hahn C."/>
            <person name="Garcia-Roger E.M."/>
            <person name="Carmona M.J."/>
            <person name="Serra M."/>
            <person name="Gomez A."/>
        </authorList>
    </citation>
    <scope>NUCLEOTIDE SEQUENCE [LARGE SCALE GENOMIC DNA]</scope>
    <source>
        <strain evidence="1">HYR1</strain>
    </source>
</reference>
<protein>
    <submittedName>
        <fullName evidence="1">Uncharacterized protein</fullName>
    </submittedName>
</protein>
<dbReference type="EMBL" id="REGN01004159">
    <property type="protein sequence ID" value="RNA18881.1"/>
    <property type="molecule type" value="Genomic_DNA"/>
</dbReference>
<sequence length="68" mass="7537">SAQTLLKINFANIQESVLLAIALLDNVLKIKTTLFTDTDILKTPELNKKIQNLDSKSTFSAIDSVLNF</sequence>
<dbReference type="Proteomes" id="UP000276133">
    <property type="component" value="Unassembled WGS sequence"/>
</dbReference>
<organism evidence="1 2">
    <name type="scientific">Brachionus plicatilis</name>
    <name type="common">Marine rotifer</name>
    <name type="synonym">Brachionus muelleri</name>
    <dbReference type="NCBI Taxonomy" id="10195"/>
    <lineage>
        <taxon>Eukaryota</taxon>
        <taxon>Metazoa</taxon>
        <taxon>Spiralia</taxon>
        <taxon>Gnathifera</taxon>
        <taxon>Rotifera</taxon>
        <taxon>Eurotatoria</taxon>
        <taxon>Monogononta</taxon>
        <taxon>Pseudotrocha</taxon>
        <taxon>Ploima</taxon>
        <taxon>Brachionidae</taxon>
        <taxon>Brachionus</taxon>
    </lineage>
</organism>
<dbReference type="AlphaFoldDB" id="A0A3M7R656"/>